<accession>A0A327W5W8</accession>
<reference evidence="1 2" key="1">
    <citation type="submission" date="2018-06" db="EMBL/GenBank/DDBJ databases">
        <title>Genomic Encyclopedia of Archaeal and Bacterial Type Strains, Phase II (KMG-II): from individual species to whole genera.</title>
        <authorList>
            <person name="Goeker M."/>
        </authorList>
    </citation>
    <scope>NUCLEOTIDE SEQUENCE [LARGE SCALE GENOMIC DNA]</scope>
    <source>
        <strain evidence="1 2">DSM 29821</strain>
    </source>
</reference>
<dbReference type="InterPro" id="IPR009218">
    <property type="entry name" value="HD_phosphohydro"/>
</dbReference>
<dbReference type="PANTHER" id="PTHR21174">
    <property type="match status" value="1"/>
</dbReference>
<keyword evidence="1" id="KW-0378">Hydrolase</keyword>
<sequence length="237" mass="27863">MMLFYPIVSINIKSSCTIPDRINPTFVHMHSSITTYLWTDLCEKYTSDQALISQTFADLSTHYAESGRYYHTMTHIRNMLNSAVSHEALIRDKDAFLFAIFFHDVIYDATAKDNEEKSAEKALFFLEKIEFWEEERKQVQDLILATKTHPATNSNTDTNLLLDLDLEILGAEPAVYQEYAANIRREYAMFPDELYFPGRKKVLYHFLDMPFIYRTEIFRNEREQRARINIENEIATL</sequence>
<dbReference type="Gene3D" id="1.10.3210.10">
    <property type="entry name" value="Hypothetical protein af1432"/>
    <property type="match status" value="1"/>
</dbReference>
<organism evidence="1 2">
    <name type="scientific">Chitinophaga dinghuensis</name>
    <dbReference type="NCBI Taxonomy" id="1539050"/>
    <lineage>
        <taxon>Bacteria</taxon>
        <taxon>Pseudomonadati</taxon>
        <taxon>Bacteroidota</taxon>
        <taxon>Chitinophagia</taxon>
        <taxon>Chitinophagales</taxon>
        <taxon>Chitinophagaceae</taxon>
        <taxon>Chitinophaga</taxon>
    </lineage>
</organism>
<dbReference type="GO" id="GO:0016787">
    <property type="term" value="F:hydrolase activity"/>
    <property type="evidence" value="ECO:0007669"/>
    <property type="project" value="UniProtKB-KW"/>
</dbReference>
<name>A0A327W5W8_9BACT</name>
<keyword evidence="2" id="KW-1185">Reference proteome</keyword>
<dbReference type="AlphaFoldDB" id="A0A327W5W8"/>
<dbReference type="PANTHER" id="PTHR21174:SF0">
    <property type="entry name" value="HD PHOSPHOHYDROLASE FAMILY PROTEIN-RELATED"/>
    <property type="match status" value="1"/>
</dbReference>
<comment type="caution">
    <text evidence="1">The sequence shown here is derived from an EMBL/GenBank/DDBJ whole genome shotgun (WGS) entry which is preliminary data.</text>
</comment>
<proteinExistence type="predicted"/>
<dbReference type="Proteomes" id="UP000249819">
    <property type="component" value="Unassembled WGS sequence"/>
</dbReference>
<gene>
    <name evidence="1" type="ORF">CLV59_103371</name>
</gene>
<dbReference type="EMBL" id="QLMA01000003">
    <property type="protein sequence ID" value="RAJ83404.1"/>
    <property type="molecule type" value="Genomic_DNA"/>
</dbReference>
<evidence type="ECO:0000313" key="1">
    <source>
        <dbReference type="EMBL" id="RAJ83404.1"/>
    </source>
</evidence>
<evidence type="ECO:0000313" key="2">
    <source>
        <dbReference type="Proteomes" id="UP000249819"/>
    </source>
</evidence>
<dbReference type="PIRSF" id="PIRSF035170">
    <property type="entry name" value="HD_phosphohydro"/>
    <property type="match status" value="1"/>
</dbReference>
<protein>
    <submittedName>
        <fullName evidence="1">Putative metal-dependent HD superfamily phosphohydrolase</fullName>
    </submittedName>
</protein>
<dbReference type="SUPFAM" id="SSF109604">
    <property type="entry name" value="HD-domain/PDEase-like"/>
    <property type="match status" value="1"/>
</dbReference>